<evidence type="ECO:0000313" key="3">
    <source>
        <dbReference type="Proteomes" id="UP000183952"/>
    </source>
</evidence>
<dbReference type="STRING" id="1121331.SAMN02745248_00389"/>
<name>A0A1M6K9U1_9CLOT</name>
<organism evidence="2 3">
    <name type="scientific">Hathewaya proteolytica DSM 3090</name>
    <dbReference type="NCBI Taxonomy" id="1121331"/>
    <lineage>
        <taxon>Bacteria</taxon>
        <taxon>Bacillati</taxon>
        <taxon>Bacillota</taxon>
        <taxon>Clostridia</taxon>
        <taxon>Eubacteriales</taxon>
        <taxon>Clostridiaceae</taxon>
        <taxon>Hathewaya</taxon>
    </lineage>
</organism>
<sequence>MKRIAILTCLKSASSVCTGAGCFKAVNQRRGTFEQYREEEIQIEAFFQCNGCHSKLEEDKGMEEKLQRIIDIKPDAVHVGICTMNKDGKRCETIEKIINLLEESHIKCISGTH</sequence>
<proteinExistence type="predicted"/>
<dbReference type="SMART" id="SM01078">
    <property type="entry name" value="CGGC"/>
    <property type="match status" value="1"/>
</dbReference>
<accession>A0A1M6K9U1</accession>
<dbReference type="PROSITE" id="PS51257">
    <property type="entry name" value="PROKAR_LIPOPROTEIN"/>
    <property type="match status" value="1"/>
</dbReference>
<gene>
    <name evidence="2" type="ORF">SAMN02745248_00389</name>
</gene>
<evidence type="ECO:0000313" key="2">
    <source>
        <dbReference type="EMBL" id="SHJ55715.1"/>
    </source>
</evidence>
<protein>
    <submittedName>
        <fullName evidence="2">Predicted metal-binding protein</fullName>
    </submittedName>
</protein>
<feature type="domain" description="CGGC" evidence="1">
    <location>
        <begin position="3"/>
        <end position="113"/>
    </location>
</feature>
<evidence type="ECO:0000259" key="1">
    <source>
        <dbReference type="SMART" id="SM01078"/>
    </source>
</evidence>
<dbReference type="Pfam" id="PF08821">
    <property type="entry name" value="CGGC"/>
    <property type="match status" value="1"/>
</dbReference>
<dbReference type="AlphaFoldDB" id="A0A1M6K9U1"/>
<dbReference type="Proteomes" id="UP000183952">
    <property type="component" value="Unassembled WGS sequence"/>
</dbReference>
<reference evidence="2 3" key="1">
    <citation type="submission" date="2016-11" db="EMBL/GenBank/DDBJ databases">
        <authorList>
            <person name="Jaros S."/>
            <person name="Januszkiewicz K."/>
            <person name="Wedrychowicz H."/>
        </authorList>
    </citation>
    <scope>NUCLEOTIDE SEQUENCE [LARGE SCALE GENOMIC DNA]</scope>
    <source>
        <strain evidence="2 3">DSM 3090</strain>
    </source>
</reference>
<dbReference type="InterPro" id="IPR014925">
    <property type="entry name" value="CGGC_dom"/>
</dbReference>
<dbReference type="EMBL" id="FRAD01000004">
    <property type="protein sequence ID" value="SHJ55715.1"/>
    <property type="molecule type" value="Genomic_DNA"/>
</dbReference>
<dbReference type="OrthoDB" id="1682132at2"/>
<keyword evidence="3" id="KW-1185">Reference proteome</keyword>
<dbReference type="RefSeq" id="WP_072901722.1">
    <property type="nucleotide sequence ID" value="NZ_FRAD01000004.1"/>
</dbReference>